<organism evidence="2 3">
    <name type="scientific">Arthrobacter livingstonensis</name>
    <dbReference type="NCBI Taxonomy" id="670078"/>
    <lineage>
        <taxon>Bacteria</taxon>
        <taxon>Bacillati</taxon>
        <taxon>Actinomycetota</taxon>
        <taxon>Actinomycetes</taxon>
        <taxon>Micrococcales</taxon>
        <taxon>Micrococcaceae</taxon>
        <taxon>Arthrobacter</taxon>
    </lineage>
</organism>
<evidence type="ECO:0000313" key="2">
    <source>
        <dbReference type="EMBL" id="PYI65260.1"/>
    </source>
</evidence>
<evidence type="ECO:0000256" key="1">
    <source>
        <dbReference type="SAM" id="MobiDB-lite"/>
    </source>
</evidence>
<dbReference type="Gene3D" id="3.30.360.10">
    <property type="entry name" value="Dihydrodipicolinate Reductase, domain 2"/>
    <property type="match status" value="1"/>
</dbReference>
<feature type="non-terminal residue" evidence="2">
    <location>
        <position position="1"/>
    </location>
</feature>
<comment type="caution">
    <text evidence="2">The sequence shown here is derived from an EMBL/GenBank/DDBJ whole genome shotgun (WGS) entry which is preliminary data.</text>
</comment>
<dbReference type="EMBL" id="QJVD01000027">
    <property type="protein sequence ID" value="PYI65260.1"/>
    <property type="molecule type" value="Genomic_DNA"/>
</dbReference>
<feature type="compositionally biased region" description="Basic and acidic residues" evidence="1">
    <location>
        <begin position="24"/>
        <end position="36"/>
    </location>
</feature>
<feature type="region of interest" description="Disordered" evidence="1">
    <location>
        <begin position="1"/>
        <end position="36"/>
    </location>
</feature>
<proteinExistence type="predicted"/>
<sequence>FWAAENIQPESYEPGSWGPTSADELLKQDGRTWRRP</sequence>
<gene>
    <name evidence="2" type="ORF">CVV68_18780</name>
</gene>
<name>A0A2V5LFV4_9MICC</name>
<keyword evidence="3" id="KW-1185">Reference proteome</keyword>
<reference evidence="2 3" key="1">
    <citation type="submission" date="2018-05" db="EMBL/GenBank/DDBJ databases">
        <title>Genetic diversity of glacier-inhabiting Cryobacterium bacteria in China and description of Cryobacterium mengkeensis sp. nov. and Arthrobacter glacialis sp. nov.</title>
        <authorList>
            <person name="Liu Q."/>
            <person name="Xin Y.-H."/>
        </authorList>
    </citation>
    <scope>NUCLEOTIDE SEQUENCE [LARGE SCALE GENOMIC DNA]</scope>
    <source>
        <strain evidence="2 3">LI2</strain>
    </source>
</reference>
<evidence type="ECO:0000313" key="3">
    <source>
        <dbReference type="Proteomes" id="UP000247832"/>
    </source>
</evidence>
<accession>A0A2V5LFV4</accession>
<dbReference type="SUPFAM" id="SSF55347">
    <property type="entry name" value="Glyceraldehyde-3-phosphate dehydrogenase-like, C-terminal domain"/>
    <property type="match status" value="1"/>
</dbReference>
<dbReference type="AlphaFoldDB" id="A0A2V5LFV4"/>
<protein>
    <submittedName>
        <fullName evidence="2">Uncharacterized protein</fullName>
    </submittedName>
</protein>
<dbReference type="Proteomes" id="UP000247832">
    <property type="component" value="Unassembled WGS sequence"/>
</dbReference>